<proteinExistence type="predicted"/>
<sequence>MPAPGQVQEDERSLQHNLRRRRQRGAAAAAVGVQTPAIAVRRLVSFGRAVLPDPVPWSVAAWVGGGGRSASSTSPSSTDVVGRSGGGAASSSEGVGYWEYPGWSEEDGCHRGQDRPLGEVLASLTADVLRLVFIALLGLRIHGRRPRKLRPWLGPRLGFSGSLLIHRWSSQRFSRRRVLGVPRSVGEGRLSPRTRPPSWRGSYISGRWCSTTTTTQTELRVGRTSWSIRSRPQACVERFIAELRPDLRWGMTAHMCATFGVVVVKATALERETWQPQQQQQQGGASSRTTPYQCPIVLSRSSREFRDESRLASGGHGQRVPLLVASGGGLVAVVVTAFPHDISKCQSMVTPAGMAFRPRGVSGVRGGSTCGPSTLWRSEVTMLVVRCRSHLVVVWSRRVCRELLPLCVRLRWLLRESLSVGGDANFGVLGGGLGGQVITEYACCASNT</sequence>
<reference evidence="2" key="1">
    <citation type="submission" date="2017-07" db="EMBL/GenBank/DDBJ databases">
        <title>Taro Niue Genome Assembly and Annotation.</title>
        <authorList>
            <person name="Atibalentja N."/>
            <person name="Keating K."/>
            <person name="Fields C.J."/>
        </authorList>
    </citation>
    <scope>NUCLEOTIDE SEQUENCE</scope>
    <source>
        <strain evidence="2">Niue_2</strain>
        <tissue evidence="2">Leaf</tissue>
    </source>
</reference>
<dbReference type="Proteomes" id="UP000652761">
    <property type="component" value="Unassembled WGS sequence"/>
</dbReference>
<gene>
    <name evidence="2" type="ORF">Taro_020336</name>
</gene>
<feature type="region of interest" description="Disordered" evidence="1">
    <location>
        <begin position="66"/>
        <end position="92"/>
    </location>
</feature>
<comment type="caution">
    <text evidence="2">The sequence shown here is derived from an EMBL/GenBank/DDBJ whole genome shotgun (WGS) entry which is preliminary data.</text>
</comment>
<organism evidence="2 3">
    <name type="scientific">Colocasia esculenta</name>
    <name type="common">Wild taro</name>
    <name type="synonym">Arum esculentum</name>
    <dbReference type="NCBI Taxonomy" id="4460"/>
    <lineage>
        <taxon>Eukaryota</taxon>
        <taxon>Viridiplantae</taxon>
        <taxon>Streptophyta</taxon>
        <taxon>Embryophyta</taxon>
        <taxon>Tracheophyta</taxon>
        <taxon>Spermatophyta</taxon>
        <taxon>Magnoliopsida</taxon>
        <taxon>Liliopsida</taxon>
        <taxon>Araceae</taxon>
        <taxon>Aroideae</taxon>
        <taxon>Colocasieae</taxon>
        <taxon>Colocasia</taxon>
    </lineage>
</organism>
<protein>
    <submittedName>
        <fullName evidence="2">Uncharacterized protein</fullName>
    </submittedName>
</protein>
<feature type="region of interest" description="Disordered" evidence="1">
    <location>
        <begin position="1"/>
        <end position="27"/>
    </location>
</feature>
<evidence type="ECO:0000256" key="1">
    <source>
        <dbReference type="SAM" id="MobiDB-lite"/>
    </source>
</evidence>
<dbReference type="EMBL" id="NMUH01001005">
    <property type="protein sequence ID" value="MQL87788.1"/>
    <property type="molecule type" value="Genomic_DNA"/>
</dbReference>
<dbReference type="AlphaFoldDB" id="A0A843UW62"/>
<evidence type="ECO:0000313" key="3">
    <source>
        <dbReference type="Proteomes" id="UP000652761"/>
    </source>
</evidence>
<evidence type="ECO:0000313" key="2">
    <source>
        <dbReference type="EMBL" id="MQL87788.1"/>
    </source>
</evidence>
<name>A0A843UW62_COLES</name>
<accession>A0A843UW62</accession>
<feature type="compositionally biased region" description="Low complexity" evidence="1">
    <location>
        <begin position="69"/>
        <end position="82"/>
    </location>
</feature>
<keyword evidence="3" id="KW-1185">Reference proteome</keyword>